<dbReference type="InterPro" id="IPR036770">
    <property type="entry name" value="Ankyrin_rpt-contain_sf"/>
</dbReference>
<dbReference type="Pfam" id="PF12796">
    <property type="entry name" value="Ank_2"/>
    <property type="match status" value="3"/>
</dbReference>
<reference evidence="9" key="2">
    <citation type="submission" date="2021-01" db="UniProtKB">
        <authorList>
            <consortium name="EnsemblMetazoa"/>
        </authorList>
    </citation>
    <scope>IDENTIFICATION</scope>
</reference>
<feature type="compositionally biased region" description="Polar residues" evidence="8">
    <location>
        <begin position="410"/>
        <end position="423"/>
    </location>
</feature>
<dbReference type="PANTHER" id="PTHR47143">
    <property type="entry name" value="TRANSIENT RECEPTOR POTENTIAL CATION CHANNEL PROTEIN PAINLESS"/>
    <property type="match status" value="1"/>
</dbReference>
<evidence type="ECO:0000256" key="2">
    <source>
        <dbReference type="ARBA" id="ARBA00022606"/>
    </source>
</evidence>
<reference evidence="10" key="1">
    <citation type="submission" date="2015-02" db="EMBL/GenBank/DDBJ databases">
        <title>Genome sequencing for Strongylocentrotus purpuratus.</title>
        <authorList>
            <person name="Murali S."/>
            <person name="Liu Y."/>
            <person name="Vee V."/>
            <person name="English A."/>
            <person name="Wang M."/>
            <person name="Skinner E."/>
            <person name="Han Y."/>
            <person name="Muzny D.M."/>
            <person name="Worley K.C."/>
            <person name="Gibbs R.A."/>
        </authorList>
    </citation>
    <scope>NUCLEOTIDE SEQUENCE</scope>
</reference>
<dbReference type="EnsemblMetazoa" id="XM_030995025">
    <property type="protein sequence ID" value="XP_030850885"/>
    <property type="gene ID" value="LOC578772"/>
</dbReference>
<dbReference type="GeneID" id="578772"/>
<evidence type="ECO:0000256" key="1">
    <source>
        <dbReference type="ARBA" id="ARBA00022448"/>
    </source>
</evidence>
<sequence length="502" mass="56437">MYDTGLIAYQTTMKDDDTPLHEACSAGHLDIVTMLSRNYGADINAKNLNGETPLHHACKENHQIVAEFLFEERADIRAKNNEKLTPLQVATNSGSFDTIIGLLGRIRRSEFSVTTGDTIRDAASDLLKWAATENKANTLQLLLHHGVMLHWVNDEEISEFILDAAKKGHTETVAALIRWKRSEVVDKCDDVGNTPLHYASEAGHDQTVQELIKAKATVNVTNSDDAYKRSPLHLAAANGWIRTVKQLLKANARVDKTDLDEITPLHLACKKGHIDMVKLLVCEEKVDIVLRDKQGLNCLDYAIDNGHENIADFILSHDKWREVMSVSILDDDTYERTTPMRKLIKNMPDIAKRVMDRCITVSSEAGPTDSEFWVQFDYEFLEDSFSNWDRPKDSDDDEDNDDDEHKTEETIFTITPKGQSTSDSELHFTIEGNTVKQSQLKSKKIPETPKAPTGDQYDAKGHLEKSARPYTTSSKAIAANHPLNIMVNVIIIFLNSNKRNVI</sequence>
<feature type="region of interest" description="Disordered" evidence="8">
    <location>
        <begin position="437"/>
        <end position="463"/>
    </location>
</feature>
<keyword evidence="4 7" id="KW-0040">ANK repeat</keyword>
<dbReference type="KEGG" id="spu:578772"/>
<keyword evidence="3" id="KW-0677">Repeat</keyword>
<evidence type="ECO:0000256" key="7">
    <source>
        <dbReference type="PROSITE-ProRule" id="PRU00023"/>
    </source>
</evidence>
<dbReference type="RefSeq" id="XP_030850885.1">
    <property type="nucleotide sequence ID" value="XM_030995025.1"/>
</dbReference>
<dbReference type="SUPFAM" id="SSF48403">
    <property type="entry name" value="Ankyrin repeat"/>
    <property type="match status" value="1"/>
</dbReference>
<dbReference type="PANTHER" id="PTHR47143:SF3">
    <property type="entry name" value="PWWP DOMAIN-CONTAINING PROTEIN"/>
    <property type="match status" value="1"/>
</dbReference>
<evidence type="ECO:0000256" key="6">
    <source>
        <dbReference type="ARBA" id="ARBA00023303"/>
    </source>
</evidence>
<evidence type="ECO:0000313" key="10">
    <source>
        <dbReference type="Proteomes" id="UP000007110"/>
    </source>
</evidence>
<accession>A0A7M7PF28</accession>
<feature type="repeat" description="ANK" evidence="7">
    <location>
        <begin position="260"/>
        <end position="281"/>
    </location>
</feature>
<keyword evidence="5" id="KW-0406">Ion transport</keyword>
<feature type="repeat" description="ANK" evidence="7">
    <location>
        <begin position="49"/>
        <end position="81"/>
    </location>
</feature>
<feature type="repeat" description="ANK" evidence="7">
    <location>
        <begin position="15"/>
        <end position="48"/>
    </location>
</feature>
<dbReference type="PROSITE" id="PS50297">
    <property type="entry name" value="ANK_REP_REGION"/>
    <property type="match status" value="5"/>
</dbReference>
<feature type="region of interest" description="Disordered" evidence="8">
    <location>
        <begin position="387"/>
        <end position="423"/>
    </location>
</feature>
<dbReference type="SMART" id="SM00248">
    <property type="entry name" value="ANK"/>
    <property type="match status" value="8"/>
</dbReference>
<dbReference type="InterPro" id="IPR052076">
    <property type="entry name" value="TRP_cation_channel"/>
</dbReference>
<keyword evidence="2" id="KW-0716">Sensory transduction</keyword>
<dbReference type="Gene3D" id="1.25.40.20">
    <property type="entry name" value="Ankyrin repeat-containing domain"/>
    <property type="match status" value="3"/>
</dbReference>
<organism evidence="9 10">
    <name type="scientific">Strongylocentrotus purpuratus</name>
    <name type="common">Purple sea urchin</name>
    <dbReference type="NCBI Taxonomy" id="7668"/>
    <lineage>
        <taxon>Eukaryota</taxon>
        <taxon>Metazoa</taxon>
        <taxon>Echinodermata</taxon>
        <taxon>Eleutherozoa</taxon>
        <taxon>Echinozoa</taxon>
        <taxon>Echinoidea</taxon>
        <taxon>Euechinoidea</taxon>
        <taxon>Echinacea</taxon>
        <taxon>Camarodonta</taxon>
        <taxon>Echinidea</taxon>
        <taxon>Strongylocentrotidae</taxon>
        <taxon>Strongylocentrotus</taxon>
    </lineage>
</organism>
<keyword evidence="1" id="KW-0813">Transport</keyword>
<feature type="repeat" description="ANK" evidence="7">
    <location>
        <begin position="191"/>
        <end position="223"/>
    </location>
</feature>
<keyword evidence="6" id="KW-0407">Ion channel</keyword>
<dbReference type="PROSITE" id="PS50088">
    <property type="entry name" value="ANK_REPEAT"/>
    <property type="match status" value="5"/>
</dbReference>
<keyword evidence="10" id="KW-1185">Reference proteome</keyword>
<dbReference type="InParanoid" id="A0A7M7PF28"/>
<proteinExistence type="predicted"/>
<dbReference type="OrthoDB" id="366390at2759"/>
<name>A0A7M7PF28_STRPU</name>
<protein>
    <submittedName>
        <fullName evidence="9">Uncharacterized protein</fullName>
    </submittedName>
</protein>
<evidence type="ECO:0000313" key="9">
    <source>
        <dbReference type="EnsemblMetazoa" id="XP_030850885"/>
    </source>
</evidence>
<feature type="repeat" description="ANK" evidence="7">
    <location>
        <begin position="227"/>
        <end position="259"/>
    </location>
</feature>
<evidence type="ECO:0000256" key="5">
    <source>
        <dbReference type="ARBA" id="ARBA00023065"/>
    </source>
</evidence>
<dbReference type="AlphaFoldDB" id="A0A7M7PF28"/>
<evidence type="ECO:0000256" key="4">
    <source>
        <dbReference type="ARBA" id="ARBA00023043"/>
    </source>
</evidence>
<evidence type="ECO:0000256" key="3">
    <source>
        <dbReference type="ARBA" id="ARBA00022737"/>
    </source>
</evidence>
<dbReference type="InterPro" id="IPR002110">
    <property type="entry name" value="Ankyrin_rpt"/>
</dbReference>
<evidence type="ECO:0000256" key="8">
    <source>
        <dbReference type="SAM" id="MobiDB-lite"/>
    </source>
</evidence>
<dbReference type="GO" id="GO:0034220">
    <property type="term" value="P:monoatomic ion transmembrane transport"/>
    <property type="evidence" value="ECO:0007669"/>
    <property type="project" value="UniProtKB-KW"/>
</dbReference>
<dbReference type="Proteomes" id="UP000007110">
    <property type="component" value="Unassembled WGS sequence"/>
</dbReference>